<dbReference type="InterPro" id="IPR027410">
    <property type="entry name" value="TCP-1-like_intermed_sf"/>
</dbReference>
<dbReference type="PROSITE" id="PS00995">
    <property type="entry name" value="TCP1_3"/>
    <property type="match status" value="1"/>
</dbReference>
<dbReference type="Gene3D" id="3.30.260.10">
    <property type="entry name" value="TCP-1-like chaperonin intermediate domain"/>
    <property type="match status" value="1"/>
</dbReference>
<dbReference type="GO" id="GO:0005524">
    <property type="term" value="F:ATP binding"/>
    <property type="evidence" value="ECO:0007669"/>
    <property type="project" value="UniProtKB-KW"/>
</dbReference>
<evidence type="ECO:0000256" key="2">
    <source>
        <dbReference type="ARBA" id="ARBA00008020"/>
    </source>
</evidence>
<evidence type="ECO:0000313" key="13">
    <source>
        <dbReference type="Proteomes" id="UP001300502"/>
    </source>
</evidence>
<dbReference type="InterPro" id="IPR002423">
    <property type="entry name" value="Cpn60/GroEL/TCP-1"/>
</dbReference>
<dbReference type="GO" id="GO:0140662">
    <property type="term" value="F:ATP-dependent protein folding chaperone"/>
    <property type="evidence" value="ECO:0007669"/>
    <property type="project" value="InterPro"/>
</dbReference>
<dbReference type="FunFam" id="3.50.7.10:FF:000006">
    <property type="entry name" value="T-complex protein 1 subunit eta"/>
    <property type="match status" value="1"/>
</dbReference>
<comment type="similarity">
    <text evidence="2 9">Belongs to the TCP-1 chaperonin family.</text>
</comment>
<dbReference type="InterPro" id="IPR054827">
    <property type="entry name" value="thermosome_alpha"/>
</dbReference>
<dbReference type="SUPFAM" id="SSF52029">
    <property type="entry name" value="GroEL apical domain-like"/>
    <property type="match status" value="1"/>
</dbReference>
<evidence type="ECO:0000256" key="11">
    <source>
        <dbReference type="SAM" id="MobiDB-lite"/>
    </source>
</evidence>
<comment type="function">
    <text evidence="10">Molecular chaperone; assists the folding of proteins upon ATP hydrolysis. Known to play a role, in vitro, in the folding of actin and tubulin.</text>
</comment>
<dbReference type="Gene3D" id="3.50.7.10">
    <property type="entry name" value="GroEL"/>
    <property type="match status" value="1"/>
</dbReference>
<dbReference type="PANTHER" id="PTHR11353">
    <property type="entry name" value="CHAPERONIN"/>
    <property type="match status" value="1"/>
</dbReference>
<dbReference type="CDD" id="cd03340">
    <property type="entry name" value="TCP1_eta"/>
    <property type="match status" value="1"/>
</dbReference>
<accession>A0AAV9IEF5</accession>
<evidence type="ECO:0000256" key="9">
    <source>
        <dbReference type="RuleBase" id="RU004187"/>
    </source>
</evidence>
<dbReference type="FunFam" id="3.30.260.10:FF:000022">
    <property type="entry name" value="T-complex protein 1 subunit eta"/>
    <property type="match status" value="1"/>
</dbReference>
<dbReference type="Gene3D" id="1.10.560.10">
    <property type="entry name" value="GroEL-like equatorial domain"/>
    <property type="match status" value="1"/>
</dbReference>
<comment type="subunit">
    <text evidence="10">Heterooligomeric complex that forms two stacked rings.</text>
</comment>
<dbReference type="GO" id="GO:0016887">
    <property type="term" value="F:ATP hydrolysis activity"/>
    <property type="evidence" value="ECO:0007669"/>
    <property type="project" value="InterPro"/>
</dbReference>
<keyword evidence="7 9" id="KW-0143">Chaperone</keyword>
<dbReference type="InterPro" id="IPR017998">
    <property type="entry name" value="Chaperone_TCP-1"/>
</dbReference>
<dbReference type="InterPro" id="IPR012720">
    <property type="entry name" value="Chap_CCT_eta"/>
</dbReference>
<evidence type="ECO:0000256" key="5">
    <source>
        <dbReference type="ARBA" id="ARBA00022741"/>
    </source>
</evidence>
<protein>
    <recommendedName>
        <fullName evidence="3 10">T-complex protein 1 subunit eta</fullName>
        <shortName evidence="10">TCP-1-eta</shortName>
    </recommendedName>
    <alternativeName>
        <fullName evidence="8 10">CCT-eta</fullName>
    </alternativeName>
</protein>
<evidence type="ECO:0000256" key="1">
    <source>
        <dbReference type="ARBA" id="ARBA00004496"/>
    </source>
</evidence>
<sequence length="563" mass="61049">MSQFMAPQILLLKEGTDTSEGKSHLISNINACQAIVDIVRTTLGPRGMDKLIQDDKGKVTVSNDGATILKLLDIVHPAAKMLADIAKSQDSEVGDGTTSVVVFAGELLKNSKEFIEEGVHPQIISKAFRKACELSLQHLNELSIDISGKSPEEKRTLLERCAQTCLNSKLIAGQKEMFAKMVVDAVSSLDPGMDISLIGIKKVQGGSLSDSQLVQGVAFKKTFSYAGFEQQPKKFINPKIVVLNVELELKSEKENAEVRVETTQDYQGIVDAEWNIIYDKLEKIVATGAKVVLSKLAIGDLATQYFADRDIFCAGRVPEEDMKRVMKATGASMQSTVNKLTDDVLGTCALFEEKQVGNERYNFFTGCPYARTATFIIRGGSEQFMDETERSLHDAIMIVKRTLKHSKAVPGGGAVEMELSKRLREYARTIHGKSQLLISTFAKSLEIIPRTLCENAGLDATDILNKLRARHANNLPYVGIDLSSGEICDTWKSLVWEPSLVKSNVLSAATEAACMILQVDETIKNAQSNQGSDSFGAGGLPGGGRRGGGGGGLPGGRGRGRPF</sequence>
<feature type="compositionally biased region" description="Gly residues" evidence="11">
    <location>
        <begin position="536"/>
        <end position="557"/>
    </location>
</feature>
<evidence type="ECO:0000256" key="10">
    <source>
        <dbReference type="RuleBase" id="RU365042"/>
    </source>
</evidence>
<evidence type="ECO:0000256" key="4">
    <source>
        <dbReference type="ARBA" id="ARBA00022490"/>
    </source>
</evidence>
<dbReference type="GO" id="GO:0051082">
    <property type="term" value="F:unfolded protein binding"/>
    <property type="evidence" value="ECO:0007669"/>
    <property type="project" value="InterPro"/>
</dbReference>
<dbReference type="FunFam" id="1.10.560.10:FF:000017">
    <property type="entry name" value="T-complex protein 1 subunit eta"/>
    <property type="match status" value="1"/>
</dbReference>
<dbReference type="NCBIfam" id="NF041082">
    <property type="entry name" value="thermosome_alpha"/>
    <property type="match status" value="1"/>
</dbReference>
<dbReference type="PRINTS" id="PR00304">
    <property type="entry name" value="TCOMPLEXTCP1"/>
</dbReference>
<keyword evidence="6 9" id="KW-0067">ATP-binding</keyword>
<dbReference type="InterPro" id="IPR027413">
    <property type="entry name" value="GROEL-like_equatorial_sf"/>
</dbReference>
<evidence type="ECO:0000256" key="8">
    <source>
        <dbReference type="ARBA" id="ARBA00032221"/>
    </source>
</evidence>
<dbReference type="SUPFAM" id="SSF54849">
    <property type="entry name" value="GroEL-intermediate domain like"/>
    <property type="match status" value="1"/>
</dbReference>
<evidence type="ECO:0000256" key="7">
    <source>
        <dbReference type="ARBA" id="ARBA00023186"/>
    </source>
</evidence>
<evidence type="ECO:0000256" key="3">
    <source>
        <dbReference type="ARBA" id="ARBA00015836"/>
    </source>
</evidence>
<keyword evidence="4 10" id="KW-0963">Cytoplasm</keyword>
<comment type="subcellular location">
    <subcellularLocation>
        <location evidence="1 10">Cytoplasm</location>
    </subcellularLocation>
</comment>
<dbReference type="FunFam" id="1.10.560.10:FF:000045">
    <property type="entry name" value="T-complex protein 1 subunit eta"/>
    <property type="match status" value="1"/>
</dbReference>
<reference evidence="12 13" key="1">
    <citation type="submission" date="2022-07" db="EMBL/GenBank/DDBJ databases">
        <title>Genome-wide signatures of adaptation to extreme environments.</title>
        <authorList>
            <person name="Cho C.H."/>
            <person name="Yoon H.S."/>
        </authorList>
    </citation>
    <scope>NUCLEOTIDE SEQUENCE [LARGE SCALE GENOMIC DNA]</scope>
    <source>
        <strain evidence="12 13">108.79 E11</strain>
    </source>
</reference>
<dbReference type="AlphaFoldDB" id="A0AAV9IEF5"/>
<dbReference type="PROSITE" id="PS00750">
    <property type="entry name" value="TCP1_1"/>
    <property type="match status" value="1"/>
</dbReference>
<feature type="region of interest" description="Disordered" evidence="11">
    <location>
        <begin position="528"/>
        <end position="563"/>
    </location>
</feature>
<dbReference type="SUPFAM" id="SSF48592">
    <property type="entry name" value="GroEL equatorial domain-like"/>
    <property type="match status" value="1"/>
</dbReference>
<dbReference type="NCBIfam" id="NF041083">
    <property type="entry name" value="thermosome_beta"/>
    <property type="match status" value="1"/>
</dbReference>
<keyword evidence="5 9" id="KW-0547">Nucleotide-binding</keyword>
<dbReference type="PROSITE" id="PS00751">
    <property type="entry name" value="TCP1_2"/>
    <property type="match status" value="1"/>
</dbReference>
<dbReference type="GO" id="GO:0005832">
    <property type="term" value="C:chaperonin-containing T-complex"/>
    <property type="evidence" value="ECO:0007669"/>
    <property type="project" value="UniProtKB-ARBA"/>
</dbReference>
<proteinExistence type="inferred from homology"/>
<dbReference type="NCBIfam" id="TIGR02345">
    <property type="entry name" value="chap_CCT_eta"/>
    <property type="match status" value="1"/>
</dbReference>
<keyword evidence="13" id="KW-1185">Reference proteome</keyword>
<name>A0AAV9IEF5_9RHOD</name>
<dbReference type="InterPro" id="IPR002194">
    <property type="entry name" value="Chaperonin_TCP-1_CS"/>
</dbReference>
<dbReference type="InterPro" id="IPR053374">
    <property type="entry name" value="TCP-1_chaperonin"/>
</dbReference>
<organism evidence="12 13">
    <name type="scientific">Galdieria yellowstonensis</name>
    <dbReference type="NCBI Taxonomy" id="3028027"/>
    <lineage>
        <taxon>Eukaryota</taxon>
        <taxon>Rhodophyta</taxon>
        <taxon>Bangiophyceae</taxon>
        <taxon>Galdieriales</taxon>
        <taxon>Galdieriaceae</taxon>
        <taxon>Galdieria</taxon>
    </lineage>
</organism>
<dbReference type="EMBL" id="JANCYU010000032">
    <property type="protein sequence ID" value="KAK4525628.1"/>
    <property type="molecule type" value="Genomic_DNA"/>
</dbReference>
<comment type="caution">
    <text evidence="12">The sequence shown here is derived from an EMBL/GenBank/DDBJ whole genome shotgun (WGS) entry which is preliminary data.</text>
</comment>
<dbReference type="Pfam" id="PF00118">
    <property type="entry name" value="Cpn60_TCP1"/>
    <property type="match status" value="1"/>
</dbReference>
<gene>
    <name evidence="12" type="ORF">GAYE_SCF15G3537</name>
</gene>
<evidence type="ECO:0000313" key="12">
    <source>
        <dbReference type="EMBL" id="KAK4525628.1"/>
    </source>
</evidence>
<evidence type="ECO:0000256" key="6">
    <source>
        <dbReference type="ARBA" id="ARBA00022840"/>
    </source>
</evidence>
<dbReference type="Proteomes" id="UP001300502">
    <property type="component" value="Unassembled WGS sequence"/>
</dbReference>
<dbReference type="InterPro" id="IPR027409">
    <property type="entry name" value="GroEL-like_apical_dom_sf"/>
</dbReference>